<keyword evidence="2" id="KW-1185">Reference proteome</keyword>
<dbReference type="Proteomes" id="UP000273158">
    <property type="component" value="Unassembled WGS sequence"/>
</dbReference>
<sequence>MRSSAERALRRAASGIQGAVEGAARPLVLIDGRSGSGKTTLAALVADALGDGTQVVALDDIYPGWDGLADGSETARRDVIEPYAAGRAATWHRWDWSAHRTAEAHHVDAARPLVVEGAGLLTPRSAALADVRVWLSCPAPVRRRRALARDGDAYRPFWDRWAAQEETHIATHDPQHLATLVFEVA</sequence>
<evidence type="ECO:0000313" key="2">
    <source>
        <dbReference type="Proteomes" id="UP000273158"/>
    </source>
</evidence>
<dbReference type="EMBL" id="RCDB01000002">
    <property type="protein sequence ID" value="RLK49295.1"/>
    <property type="molecule type" value="Genomic_DNA"/>
</dbReference>
<proteinExistence type="predicted"/>
<dbReference type="RefSeq" id="WP_121058403.1">
    <property type="nucleotide sequence ID" value="NZ_RCDB01000002.1"/>
</dbReference>
<evidence type="ECO:0000313" key="1">
    <source>
        <dbReference type="EMBL" id="RLK49295.1"/>
    </source>
</evidence>
<accession>A0A498C0Y7</accession>
<dbReference type="Gene3D" id="3.40.50.300">
    <property type="entry name" value="P-loop containing nucleotide triphosphate hydrolases"/>
    <property type="match status" value="1"/>
</dbReference>
<dbReference type="SUPFAM" id="SSF52540">
    <property type="entry name" value="P-loop containing nucleoside triphosphate hydrolases"/>
    <property type="match status" value="1"/>
</dbReference>
<reference evidence="1 2" key="1">
    <citation type="journal article" date="2015" name="Stand. Genomic Sci.">
        <title>Genomic Encyclopedia of Bacterial and Archaeal Type Strains, Phase III: the genomes of soil and plant-associated and newly described type strains.</title>
        <authorList>
            <person name="Whitman W.B."/>
            <person name="Woyke T."/>
            <person name="Klenk H.P."/>
            <person name="Zhou Y."/>
            <person name="Lilburn T.G."/>
            <person name="Beck B.J."/>
            <person name="De Vos P."/>
            <person name="Vandamme P."/>
            <person name="Eisen J.A."/>
            <person name="Garrity G."/>
            <person name="Hugenholtz P."/>
            <person name="Kyrpides N.C."/>
        </authorList>
    </citation>
    <scope>NUCLEOTIDE SEQUENCE [LARGE SCALE GENOMIC DNA]</scope>
    <source>
        <strain evidence="1 2">S2T63</strain>
    </source>
</reference>
<organism evidence="1 2">
    <name type="scientific">Microbacterium telephonicum</name>
    <dbReference type="NCBI Taxonomy" id="1714841"/>
    <lineage>
        <taxon>Bacteria</taxon>
        <taxon>Bacillati</taxon>
        <taxon>Actinomycetota</taxon>
        <taxon>Actinomycetes</taxon>
        <taxon>Micrococcales</taxon>
        <taxon>Microbacteriaceae</taxon>
        <taxon>Microbacterium</taxon>
    </lineage>
</organism>
<dbReference type="AlphaFoldDB" id="A0A498C0Y7"/>
<dbReference type="NCBIfam" id="NF005115">
    <property type="entry name" value="PRK06547.1"/>
    <property type="match status" value="1"/>
</dbReference>
<dbReference type="InterPro" id="IPR027417">
    <property type="entry name" value="P-loop_NTPase"/>
</dbReference>
<gene>
    <name evidence="1" type="ORF">C7474_1436</name>
</gene>
<evidence type="ECO:0008006" key="3">
    <source>
        <dbReference type="Google" id="ProtNLM"/>
    </source>
</evidence>
<name>A0A498C0Y7_9MICO</name>
<dbReference type="OrthoDB" id="3237545at2"/>
<comment type="caution">
    <text evidence="1">The sequence shown here is derived from an EMBL/GenBank/DDBJ whole genome shotgun (WGS) entry which is preliminary data.</text>
</comment>
<protein>
    <recommendedName>
        <fullName evidence="3">Uridine kinase</fullName>
    </recommendedName>
</protein>